<organism evidence="2 3">
    <name type="scientific">Gonium pectorale</name>
    <name type="common">Green alga</name>
    <dbReference type="NCBI Taxonomy" id="33097"/>
    <lineage>
        <taxon>Eukaryota</taxon>
        <taxon>Viridiplantae</taxon>
        <taxon>Chlorophyta</taxon>
        <taxon>core chlorophytes</taxon>
        <taxon>Chlorophyceae</taxon>
        <taxon>CS clade</taxon>
        <taxon>Chlamydomonadales</taxon>
        <taxon>Volvocaceae</taxon>
        <taxon>Gonium</taxon>
    </lineage>
</organism>
<feature type="compositionally biased region" description="Low complexity" evidence="1">
    <location>
        <begin position="209"/>
        <end position="228"/>
    </location>
</feature>
<feature type="compositionally biased region" description="Low complexity" evidence="1">
    <location>
        <begin position="123"/>
        <end position="134"/>
    </location>
</feature>
<feature type="compositionally biased region" description="Gly residues" evidence="1">
    <location>
        <begin position="94"/>
        <end position="106"/>
    </location>
</feature>
<name>A0A150GXP5_GONPE</name>
<feature type="compositionally biased region" description="Low complexity" evidence="1">
    <location>
        <begin position="166"/>
        <end position="190"/>
    </location>
</feature>
<feature type="compositionally biased region" description="Acidic residues" evidence="1">
    <location>
        <begin position="51"/>
        <end position="88"/>
    </location>
</feature>
<sequence length="379" mass="38075">MPAWHESGLEDMPGLVPERFSDDLSESDNFSDHLPVLHAIGYDGYVTDGDGAGDDDPSASEDGYEEVEEEEEEEEQGYGEDFGEEDGASEGGLEHGGGYGGGNNGGGEDEDGDESRGDDGDVPPLLRSLLSIPSQASQPHSGQPQPLPAAAAPQGAAALQRERHSAGPVLEGAAAAATAATGPAAGQAEVGRQRNASAPTRVPLPPMPSGSGAAPPAADGAADAAAPAGAGGGAGRVPARRNAVAYPRSQLLAMLQELRSANPGGAASNASSGSGADADATNWIGRRQAGAALEAGRRVGFDAPRPGAYEADAASALPPAVRVEPTPAVAALLRDAAYVRGLLSALPGVQPEPPAACVGGVVRWLSGMEDRHALMPELD</sequence>
<gene>
    <name evidence="2" type="ORF">GPECTOR_5g24</name>
</gene>
<dbReference type="AlphaFoldDB" id="A0A150GXP5"/>
<reference evidence="3" key="1">
    <citation type="journal article" date="2016" name="Nat. Commun.">
        <title>The Gonium pectorale genome demonstrates co-option of cell cycle regulation during the evolution of multicellularity.</title>
        <authorList>
            <person name="Hanschen E.R."/>
            <person name="Marriage T.N."/>
            <person name="Ferris P.J."/>
            <person name="Hamaji T."/>
            <person name="Toyoda A."/>
            <person name="Fujiyama A."/>
            <person name="Neme R."/>
            <person name="Noguchi H."/>
            <person name="Minakuchi Y."/>
            <person name="Suzuki M."/>
            <person name="Kawai-Toyooka H."/>
            <person name="Smith D.R."/>
            <person name="Sparks H."/>
            <person name="Anderson J."/>
            <person name="Bakaric R."/>
            <person name="Luria V."/>
            <person name="Karger A."/>
            <person name="Kirschner M.W."/>
            <person name="Durand P.M."/>
            <person name="Michod R.E."/>
            <person name="Nozaki H."/>
            <person name="Olson B.J."/>
        </authorList>
    </citation>
    <scope>NUCLEOTIDE SEQUENCE [LARGE SCALE GENOMIC DNA]</scope>
    <source>
        <strain evidence="3">NIES-2863</strain>
    </source>
</reference>
<evidence type="ECO:0000313" key="2">
    <source>
        <dbReference type="EMBL" id="KXZ54140.1"/>
    </source>
</evidence>
<protein>
    <submittedName>
        <fullName evidence="2">Uncharacterized protein</fullName>
    </submittedName>
</protein>
<evidence type="ECO:0000313" key="3">
    <source>
        <dbReference type="Proteomes" id="UP000075714"/>
    </source>
</evidence>
<feature type="region of interest" description="Disordered" evidence="1">
    <location>
        <begin position="1"/>
        <end position="30"/>
    </location>
</feature>
<dbReference type="EMBL" id="LSYV01000006">
    <property type="protein sequence ID" value="KXZ54140.1"/>
    <property type="molecule type" value="Genomic_DNA"/>
</dbReference>
<keyword evidence="3" id="KW-1185">Reference proteome</keyword>
<accession>A0A150GXP5</accession>
<feature type="compositionally biased region" description="Low complexity" evidence="1">
    <location>
        <begin position="142"/>
        <end position="159"/>
    </location>
</feature>
<proteinExistence type="predicted"/>
<comment type="caution">
    <text evidence="2">The sequence shown here is derived from an EMBL/GenBank/DDBJ whole genome shotgun (WGS) entry which is preliminary data.</text>
</comment>
<evidence type="ECO:0000256" key="1">
    <source>
        <dbReference type="SAM" id="MobiDB-lite"/>
    </source>
</evidence>
<dbReference type="Proteomes" id="UP000075714">
    <property type="component" value="Unassembled WGS sequence"/>
</dbReference>
<feature type="region of interest" description="Disordered" evidence="1">
    <location>
        <begin position="42"/>
        <end position="236"/>
    </location>
</feature>